<reference evidence="1" key="1">
    <citation type="journal article" date="2016" name="Nat. Genet.">
        <title>A high-quality carrot genome assembly provides new insights into carotenoid accumulation and asterid genome evolution.</title>
        <authorList>
            <person name="Iorizzo M."/>
            <person name="Ellison S."/>
            <person name="Senalik D."/>
            <person name="Zeng P."/>
            <person name="Satapoomin P."/>
            <person name="Huang J."/>
            <person name="Bowman M."/>
            <person name="Iovene M."/>
            <person name="Sanseverino W."/>
            <person name="Cavagnaro P."/>
            <person name="Yildiz M."/>
            <person name="Macko-Podgorni A."/>
            <person name="Moranska E."/>
            <person name="Grzebelus E."/>
            <person name="Grzebelus D."/>
            <person name="Ashrafi H."/>
            <person name="Zheng Z."/>
            <person name="Cheng S."/>
            <person name="Spooner D."/>
            <person name="Van Deynze A."/>
            <person name="Simon P."/>
        </authorList>
    </citation>
    <scope>NUCLEOTIDE SEQUENCE</scope>
    <source>
        <tissue evidence="1">Leaf</tissue>
    </source>
</reference>
<dbReference type="AlphaFoldDB" id="A0AAF0W9W6"/>
<sequence>MAVCNPTCRMKLSAEKPSAPHAVEHMITTMISSFKPVLRELQHIPIKIDVQKTLKNTSIELLDAFVDKMFKFVDQPYLETQVTSQHKVIITSHIYCTLEELGSIFLAVQKVKMVTCLLSEKFCSS</sequence>
<gene>
    <name evidence="1" type="ORF">DCAR_0103296</name>
</gene>
<accession>A0AAF0W9W6</accession>
<protein>
    <submittedName>
        <fullName evidence="1">Uncharacterized protein</fullName>
    </submittedName>
</protein>
<evidence type="ECO:0000313" key="1">
    <source>
        <dbReference type="EMBL" id="WOG84115.1"/>
    </source>
</evidence>
<evidence type="ECO:0000313" key="2">
    <source>
        <dbReference type="Proteomes" id="UP000077755"/>
    </source>
</evidence>
<reference evidence="1" key="2">
    <citation type="submission" date="2022-03" db="EMBL/GenBank/DDBJ databases">
        <title>Draft title - Genomic analysis of global carrot germplasm unveils the trajectory of domestication and the origin of high carotenoid orange carrot.</title>
        <authorList>
            <person name="Iorizzo M."/>
            <person name="Ellison S."/>
            <person name="Senalik D."/>
            <person name="Macko-Podgorni A."/>
            <person name="Grzebelus D."/>
            <person name="Bostan H."/>
            <person name="Rolling W."/>
            <person name="Curaba J."/>
            <person name="Simon P."/>
        </authorList>
    </citation>
    <scope>NUCLEOTIDE SEQUENCE</scope>
    <source>
        <tissue evidence="1">Leaf</tissue>
    </source>
</reference>
<name>A0AAF0W9W6_DAUCS</name>
<dbReference type="Proteomes" id="UP000077755">
    <property type="component" value="Chromosome 1"/>
</dbReference>
<proteinExistence type="predicted"/>
<keyword evidence="2" id="KW-1185">Reference proteome</keyword>
<dbReference type="EMBL" id="CP093343">
    <property type="protein sequence ID" value="WOG84115.1"/>
    <property type="molecule type" value="Genomic_DNA"/>
</dbReference>
<organism evidence="1 2">
    <name type="scientific">Daucus carota subsp. sativus</name>
    <name type="common">Carrot</name>
    <dbReference type="NCBI Taxonomy" id="79200"/>
    <lineage>
        <taxon>Eukaryota</taxon>
        <taxon>Viridiplantae</taxon>
        <taxon>Streptophyta</taxon>
        <taxon>Embryophyta</taxon>
        <taxon>Tracheophyta</taxon>
        <taxon>Spermatophyta</taxon>
        <taxon>Magnoliopsida</taxon>
        <taxon>eudicotyledons</taxon>
        <taxon>Gunneridae</taxon>
        <taxon>Pentapetalae</taxon>
        <taxon>asterids</taxon>
        <taxon>campanulids</taxon>
        <taxon>Apiales</taxon>
        <taxon>Apiaceae</taxon>
        <taxon>Apioideae</taxon>
        <taxon>Scandiceae</taxon>
        <taxon>Daucinae</taxon>
        <taxon>Daucus</taxon>
        <taxon>Daucus sect. Daucus</taxon>
    </lineage>
</organism>